<dbReference type="EMBL" id="NQVE01000116">
    <property type="protein sequence ID" value="RAL47193.1"/>
    <property type="molecule type" value="Genomic_DNA"/>
</dbReference>
<dbReference type="Pfam" id="PF10262">
    <property type="entry name" value="Rdx"/>
    <property type="match status" value="1"/>
</dbReference>
<sequence>MMGRAQLLMVGLPLFIFCSDILRLFSPPPLKPTVYHHSPPAPVIQQPQTLDFPTQSASGRTGAIGLGNTVSIDFCSSCSYRGTAVTMKNMLETQFPGIHVVLSNYPAPLPKRLLSKLVPIVQFSVIGIIMAGDQIFPRLGFAVPPPWYYNLRANRFGTMASTWLLGNFLQSMLQSSGAFEVSCNGELVFSKLKEKKFPGEIELKDIIGRRIARGRVIEEERHTAVGTMNMEPIPEGNESEEMYGRPIIMFLP</sequence>
<feature type="chain" id="PRO_5016459759" description="SelT-like protein" evidence="3">
    <location>
        <begin position="19"/>
        <end position="252"/>
    </location>
</feature>
<dbReference type="InterPro" id="IPR036249">
    <property type="entry name" value="Thioredoxin-like_sf"/>
</dbReference>
<dbReference type="InterPro" id="IPR011893">
    <property type="entry name" value="Selenoprotein_Rdx-typ"/>
</dbReference>
<dbReference type="Gene3D" id="3.40.30.10">
    <property type="entry name" value="Glutaredoxin"/>
    <property type="match status" value="1"/>
</dbReference>
<evidence type="ECO:0000256" key="2">
    <source>
        <dbReference type="ARBA" id="ARBA00023284"/>
    </source>
</evidence>
<dbReference type="SUPFAM" id="SSF52833">
    <property type="entry name" value="Thioredoxin-like"/>
    <property type="match status" value="1"/>
</dbReference>
<evidence type="ECO:0000256" key="1">
    <source>
        <dbReference type="ARBA" id="ARBA00022729"/>
    </source>
</evidence>
<organism evidence="4 5">
    <name type="scientific">Cuscuta australis</name>
    <dbReference type="NCBI Taxonomy" id="267555"/>
    <lineage>
        <taxon>Eukaryota</taxon>
        <taxon>Viridiplantae</taxon>
        <taxon>Streptophyta</taxon>
        <taxon>Embryophyta</taxon>
        <taxon>Tracheophyta</taxon>
        <taxon>Spermatophyta</taxon>
        <taxon>Magnoliopsida</taxon>
        <taxon>eudicotyledons</taxon>
        <taxon>Gunneridae</taxon>
        <taxon>Pentapetalae</taxon>
        <taxon>asterids</taxon>
        <taxon>lamiids</taxon>
        <taxon>Solanales</taxon>
        <taxon>Convolvulaceae</taxon>
        <taxon>Cuscuteae</taxon>
        <taxon>Cuscuta</taxon>
        <taxon>Cuscuta subgen. Grammica</taxon>
        <taxon>Cuscuta sect. Cleistogrammica</taxon>
    </lineage>
</organism>
<dbReference type="InterPro" id="IPR019389">
    <property type="entry name" value="Selenoprotein_T"/>
</dbReference>
<gene>
    <name evidence="4" type="ORF">DM860_017008</name>
</gene>
<dbReference type="GO" id="GO:0045454">
    <property type="term" value="P:cell redox homeostasis"/>
    <property type="evidence" value="ECO:0007669"/>
    <property type="project" value="TreeGrafter"/>
</dbReference>
<dbReference type="Proteomes" id="UP000249390">
    <property type="component" value="Unassembled WGS sequence"/>
</dbReference>
<protein>
    <recommendedName>
        <fullName evidence="6">SelT-like protein</fullName>
    </recommendedName>
</protein>
<dbReference type="PANTHER" id="PTHR13544">
    <property type="entry name" value="SELENOPROTEIN T"/>
    <property type="match status" value="1"/>
</dbReference>
<evidence type="ECO:0000313" key="4">
    <source>
        <dbReference type="EMBL" id="RAL47193.1"/>
    </source>
</evidence>
<evidence type="ECO:0008006" key="6">
    <source>
        <dbReference type="Google" id="ProtNLM"/>
    </source>
</evidence>
<dbReference type="NCBIfam" id="TIGR02174">
    <property type="entry name" value="CXXU_selWTH"/>
    <property type="match status" value="1"/>
</dbReference>
<evidence type="ECO:0000313" key="5">
    <source>
        <dbReference type="Proteomes" id="UP000249390"/>
    </source>
</evidence>
<dbReference type="GO" id="GO:0005789">
    <property type="term" value="C:endoplasmic reticulum membrane"/>
    <property type="evidence" value="ECO:0007669"/>
    <property type="project" value="TreeGrafter"/>
</dbReference>
<evidence type="ECO:0000256" key="3">
    <source>
        <dbReference type="SAM" id="SignalP"/>
    </source>
</evidence>
<proteinExistence type="predicted"/>
<keyword evidence="5" id="KW-1185">Reference proteome</keyword>
<dbReference type="GO" id="GO:0004791">
    <property type="term" value="F:thioredoxin-disulfide reductase (NADPH) activity"/>
    <property type="evidence" value="ECO:0007669"/>
    <property type="project" value="TreeGrafter"/>
</dbReference>
<dbReference type="PANTHER" id="PTHR13544:SF0">
    <property type="entry name" value="THIOREDOXIN REDUCTASE-LIKE SELENOPROTEIN T"/>
    <property type="match status" value="1"/>
</dbReference>
<dbReference type="AlphaFoldDB" id="A0A328DT26"/>
<accession>A0A328DT26</accession>
<name>A0A328DT26_9ASTE</name>
<comment type="caution">
    <text evidence="4">The sequence shown here is derived from an EMBL/GenBank/DDBJ whole genome shotgun (WGS) entry which is preliminary data.</text>
</comment>
<feature type="signal peptide" evidence="3">
    <location>
        <begin position="1"/>
        <end position="18"/>
    </location>
</feature>
<keyword evidence="2" id="KW-0676">Redox-active center</keyword>
<reference evidence="4 5" key="1">
    <citation type="submission" date="2018-06" db="EMBL/GenBank/DDBJ databases">
        <title>The Genome of Cuscuta australis (Dodder) Provides Insight into the Evolution of Plant Parasitism.</title>
        <authorList>
            <person name="Liu H."/>
        </authorList>
    </citation>
    <scope>NUCLEOTIDE SEQUENCE [LARGE SCALE GENOMIC DNA]</scope>
    <source>
        <strain evidence="5">cv. Yunnan</strain>
        <tissue evidence="4">Vines</tissue>
    </source>
</reference>
<keyword evidence="1 3" id="KW-0732">Signal</keyword>